<gene>
    <name evidence="2" type="ORF">A2633_03510</name>
</gene>
<evidence type="ECO:0000313" key="2">
    <source>
        <dbReference type="EMBL" id="OGZ94475.1"/>
    </source>
</evidence>
<accession>A0A1G2K504</accession>
<dbReference type="PANTHER" id="PTHR43236:SF2">
    <property type="entry name" value="BLL0069 PROTEIN"/>
    <property type="match status" value="1"/>
</dbReference>
<dbReference type="InterPro" id="IPR010359">
    <property type="entry name" value="IrrE_HExxH"/>
</dbReference>
<organism evidence="2 3">
    <name type="scientific">Candidatus Sungbacteria bacterium RIFCSPHIGHO2_01_FULL_47_32</name>
    <dbReference type="NCBI Taxonomy" id="1802264"/>
    <lineage>
        <taxon>Bacteria</taxon>
        <taxon>Candidatus Sungiibacteriota</taxon>
    </lineage>
</organism>
<evidence type="ECO:0000259" key="1">
    <source>
        <dbReference type="Pfam" id="PF06114"/>
    </source>
</evidence>
<dbReference type="Gene3D" id="1.10.10.2910">
    <property type="match status" value="1"/>
</dbReference>
<dbReference type="PANTHER" id="PTHR43236">
    <property type="entry name" value="ANTITOXIN HIGA1"/>
    <property type="match status" value="1"/>
</dbReference>
<dbReference type="EMBL" id="MHQC01000035">
    <property type="protein sequence ID" value="OGZ94475.1"/>
    <property type="molecule type" value="Genomic_DNA"/>
</dbReference>
<proteinExistence type="predicted"/>
<dbReference type="Pfam" id="PF06114">
    <property type="entry name" value="Peptidase_M78"/>
    <property type="match status" value="1"/>
</dbReference>
<dbReference type="InterPro" id="IPR052345">
    <property type="entry name" value="Rad_response_metalloprotease"/>
</dbReference>
<comment type="caution">
    <text evidence="2">The sequence shown here is derived from an EMBL/GenBank/DDBJ whole genome shotgun (WGS) entry which is preliminary data.</text>
</comment>
<protein>
    <recommendedName>
        <fullName evidence="1">IrrE N-terminal-like domain-containing protein</fullName>
    </recommendedName>
</protein>
<sequence>MFLLGLKEIFKADLIDLNMGKVKFINQNNLRTARENMGFQTWQISKSLTSIGKDVVLVWETGDDLPTWAQIKTLAKKYNIPELAFFSNENIQKNKIIPDFRVGIKDEETDDVKKLINLVLKRQKWLEDTLKAEKQPHNKLLGSGKSTQSPLDLANFILKSLGINLEEIKSISGLGAKRKVLSYLISMAEDRGIFVGKTISYHRISVEKMRGLFISNDFAPFIVLNRADALSAQIFSFIHELAHFFRKSESISNSIDFRDSNKNVNAEERFCNRVAAELLLPQADLKKEFYDENDIKHLAEAYKMSNIFVFYRLKDLGKIRRERASGLESQILKETEENILNRQKNKKKGGNYYNNMRDSNGNLFNKIVAKSYLQNKIGYVEASNLLKCSVEKI</sequence>
<dbReference type="AlphaFoldDB" id="A0A1G2K504"/>
<dbReference type="Proteomes" id="UP000177152">
    <property type="component" value="Unassembled WGS sequence"/>
</dbReference>
<reference evidence="2 3" key="1">
    <citation type="journal article" date="2016" name="Nat. Commun.">
        <title>Thousands of microbial genomes shed light on interconnected biogeochemical processes in an aquifer system.</title>
        <authorList>
            <person name="Anantharaman K."/>
            <person name="Brown C.T."/>
            <person name="Hug L.A."/>
            <person name="Sharon I."/>
            <person name="Castelle C.J."/>
            <person name="Probst A.J."/>
            <person name="Thomas B.C."/>
            <person name="Singh A."/>
            <person name="Wilkins M.J."/>
            <person name="Karaoz U."/>
            <person name="Brodie E.L."/>
            <person name="Williams K.H."/>
            <person name="Hubbard S.S."/>
            <person name="Banfield J.F."/>
        </authorList>
    </citation>
    <scope>NUCLEOTIDE SEQUENCE [LARGE SCALE GENOMIC DNA]</scope>
</reference>
<feature type="domain" description="IrrE N-terminal-like" evidence="1">
    <location>
        <begin position="203"/>
        <end position="314"/>
    </location>
</feature>
<evidence type="ECO:0000313" key="3">
    <source>
        <dbReference type="Proteomes" id="UP000177152"/>
    </source>
</evidence>
<name>A0A1G2K504_9BACT</name>